<dbReference type="HOGENOM" id="CLU_974961_0_0_1"/>
<proteinExistence type="predicted"/>
<dbReference type="Ensembl" id="ENSCINT00000035311.1">
    <property type="protein sequence ID" value="ENSCINP00000030610.1"/>
    <property type="gene ID" value="ENSCING00000021269.1"/>
</dbReference>
<dbReference type="EMBL" id="EAAA01000341">
    <property type="status" value="NOT_ANNOTATED_CDS"/>
    <property type="molecule type" value="Genomic_DNA"/>
</dbReference>
<name>H2XLS8_CIOIN</name>
<dbReference type="STRING" id="7719.ENSCINP00000030610"/>
<dbReference type="Proteomes" id="UP000008144">
    <property type="component" value="Chromosome 1"/>
</dbReference>
<feature type="compositionally biased region" description="Low complexity" evidence="1">
    <location>
        <begin position="157"/>
        <end position="182"/>
    </location>
</feature>
<reference evidence="2" key="3">
    <citation type="submission" date="2025-08" db="UniProtKB">
        <authorList>
            <consortium name="Ensembl"/>
        </authorList>
    </citation>
    <scope>IDENTIFICATION</scope>
</reference>
<reference evidence="2" key="2">
    <citation type="journal article" date="2008" name="Genome Biol.">
        <title>Improved genome assembly and evidence-based global gene model set for the chordate Ciona intestinalis: new insight into intron and operon populations.</title>
        <authorList>
            <person name="Satou Y."/>
            <person name="Mineta K."/>
            <person name="Ogasawara M."/>
            <person name="Sasakura Y."/>
            <person name="Shoguchi E."/>
            <person name="Ueno K."/>
            <person name="Yamada L."/>
            <person name="Matsumoto J."/>
            <person name="Wasserscheid J."/>
            <person name="Dewar K."/>
            <person name="Wiley G.B."/>
            <person name="Macmil S.L."/>
            <person name="Roe B.A."/>
            <person name="Zeller R.W."/>
            <person name="Hastings K.E."/>
            <person name="Lemaire P."/>
            <person name="Lindquist E."/>
            <person name="Endo T."/>
            <person name="Hotta K."/>
            <person name="Inaba K."/>
        </authorList>
    </citation>
    <scope>NUCLEOTIDE SEQUENCE [LARGE SCALE GENOMIC DNA]</scope>
    <source>
        <strain evidence="2">wild type</strain>
    </source>
</reference>
<feature type="region of interest" description="Disordered" evidence="1">
    <location>
        <begin position="1"/>
        <end position="33"/>
    </location>
</feature>
<dbReference type="GeneTree" id="ENSGT00940000158776"/>
<evidence type="ECO:0000313" key="2">
    <source>
        <dbReference type="Ensembl" id="ENSCINP00000030610.1"/>
    </source>
</evidence>
<keyword evidence="3" id="KW-1185">Reference proteome</keyword>
<protein>
    <submittedName>
        <fullName evidence="2">Uncharacterized protein</fullName>
    </submittedName>
</protein>
<dbReference type="AlphaFoldDB" id="H2XLS8"/>
<feature type="compositionally biased region" description="Basic residues" evidence="1">
    <location>
        <begin position="274"/>
        <end position="286"/>
    </location>
</feature>
<organism evidence="2 3">
    <name type="scientific">Ciona intestinalis</name>
    <name type="common">Transparent sea squirt</name>
    <name type="synonym">Ascidia intestinalis</name>
    <dbReference type="NCBI Taxonomy" id="7719"/>
    <lineage>
        <taxon>Eukaryota</taxon>
        <taxon>Metazoa</taxon>
        <taxon>Chordata</taxon>
        <taxon>Tunicata</taxon>
        <taxon>Ascidiacea</taxon>
        <taxon>Phlebobranchia</taxon>
        <taxon>Cionidae</taxon>
        <taxon>Ciona</taxon>
    </lineage>
</organism>
<feature type="region of interest" description="Disordered" evidence="1">
    <location>
        <begin position="266"/>
        <end position="286"/>
    </location>
</feature>
<accession>H2XLS8</accession>
<sequence length="286" mass="33291">LQMLQQNMVGGEKSHDEALMKARQSRKKHVDERRKKLAEAAEKDDDEVILDVYDSIQDDVKLRNRVINKHKEQIHGLKMEIEDLNYEFERDRSEYLSTIRRQERELALLNDILTKVHPTIRRDCNYSNLDRIKSSAKFDENNEKWILPELLVTKTTLPSTTGSTGRMDRTNSLNHSPTSSSSVESYNQRSEEDRYLAKLNRNNHDNVANNYFLPKRQVKQIIASSHSENLFYHKIPGNMNGNILPPQAHTFGGFDDALNRRPHKLDSIAPVQTKSRKKKKKYLDPL</sequence>
<reference evidence="2" key="4">
    <citation type="submission" date="2025-09" db="UniProtKB">
        <authorList>
            <consortium name="Ensembl"/>
        </authorList>
    </citation>
    <scope>IDENTIFICATION</scope>
</reference>
<reference evidence="3" key="1">
    <citation type="journal article" date="2002" name="Science">
        <title>The draft genome of Ciona intestinalis: insights into chordate and vertebrate origins.</title>
        <authorList>
            <person name="Dehal P."/>
            <person name="Satou Y."/>
            <person name="Campbell R.K."/>
            <person name="Chapman J."/>
            <person name="Degnan B."/>
            <person name="De Tomaso A."/>
            <person name="Davidson B."/>
            <person name="Di Gregorio A."/>
            <person name="Gelpke M."/>
            <person name="Goodstein D.M."/>
            <person name="Harafuji N."/>
            <person name="Hastings K.E."/>
            <person name="Ho I."/>
            <person name="Hotta K."/>
            <person name="Huang W."/>
            <person name="Kawashima T."/>
            <person name="Lemaire P."/>
            <person name="Martinez D."/>
            <person name="Meinertzhagen I.A."/>
            <person name="Necula S."/>
            <person name="Nonaka M."/>
            <person name="Putnam N."/>
            <person name="Rash S."/>
            <person name="Saiga H."/>
            <person name="Satake M."/>
            <person name="Terry A."/>
            <person name="Yamada L."/>
            <person name="Wang H.G."/>
            <person name="Awazu S."/>
            <person name="Azumi K."/>
            <person name="Boore J."/>
            <person name="Branno M."/>
            <person name="Chin-Bow S."/>
            <person name="DeSantis R."/>
            <person name="Doyle S."/>
            <person name="Francino P."/>
            <person name="Keys D.N."/>
            <person name="Haga S."/>
            <person name="Hayashi H."/>
            <person name="Hino K."/>
            <person name="Imai K.S."/>
            <person name="Inaba K."/>
            <person name="Kano S."/>
            <person name="Kobayashi K."/>
            <person name="Kobayashi M."/>
            <person name="Lee B.I."/>
            <person name="Makabe K.W."/>
            <person name="Manohar C."/>
            <person name="Matassi G."/>
            <person name="Medina M."/>
            <person name="Mochizuki Y."/>
            <person name="Mount S."/>
            <person name="Morishita T."/>
            <person name="Miura S."/>
            <person name="Nakayama A."/>
            <person name="Nishizaka S."/>
            <person name="Nomoto H."/>
            <person name="Ohta F."/>
            <person name="Oishi K."/>
            <person name="Rigoutsos I."/>
            <person name="Sano M."/>
            <person name="Sasaki A."/>
            <person name="Sasakura Y."/>
            <person name="Shoguchi E."/>
            <person name="Shin-i T."/>
            <person name="Spagnuolo A."/>
            <person name="Stainier D."/>
            <person name="Suzuki M.M."/>
            <person name="Tassy O."/>
            <person name="Takatori N."/>
            <person name="Tokuoka M."/>
            <person name="Yagi K."/>
            <person name="Yoshizaki F."/>
            <person name="Wada S."/>
            <person name="Zhang C."/>
            <person name="Hyatt P.D."/>
            <person name="Larimer F."/>
            <person name="Detter C."/>
            <person name="Doggett N."/>
            <person name="Glavina T."/>
            <person name="Hawkins T."/>
            <person name="Richardson P."/>
            <person name="Lucas S."/>
            <person name="Kohara Y."/>
            <person name="Levine M."/>
            <person name="Satoh N."/>
            <person name="Rokhsar D.S."/>
        </authorList>
    </citation>
    <scope>NUCLEOTIDE SEQUENCE [LARGE SCALE GENOMIC DNA]</scope>
</reference>
<evidence type="ECO:0000256" key="1">
    <source>
        <dbReference type="SAM" id="MobiDB-lite"/>
    </source>
</evidence>
<dbReference type="InParanoid" id="H2XLS8"/>
<evidence type="ECO:0000313" key="3">
    <source>
        <dbReference type="Proteomes" id="UP000008144"/>
    </source>
</evidence>
<feature type="region of interest" description="Disordered" evidence="1">
    <location>
        <begin position="157"/>
        <end position="192"/>
    </location>
</feature>